<organism evidence="2 3">
    <name type="scientific">Luteimicrobium album</name>
    <dbReference type="NCBI Taxonomy" id="1054550"/>
    <lineage>
        <taxon>Bacteria</taxon>
        <taxon>Bacillati</taxon>
        <taxon>Actinomycetota</taxon>
        <taxon>Actinomycetes</taxon>
        <taxon>Micrococcales</taxon>
        <taxon>Luteimicrobium</taxon>
    </lineage>
</organism>
<evidence type="ECO:0000313" key="3">
    <source>
        <dbReference type="Proteomes" id="UP001157091"/>
    </source>
</evidence>
<dbReference type="InterPro" id="IPR039538">
    <property type="entry name" value="BetI_C"/>
</dbReference>
<dbReference type="InterPro" id="IPR036271">
    <property type="entry name" value="Tet_transcr_reg_TetR-rel_C_sf"/>
</dbReference>
<evidence type="ECO:0000259" key="1">
    <source>
        <dbReference type="Pfam" id="PF13977"/>
    </source>
</evidence>
<sequence length="145" mass="15653">MEALLLAVLEHRVAEDVARFGLGAGRGVEALRRLVDLAAWNQARPGIVELFVVLSAEATAPDHPAHAYFTARYDAAAETIATAFADAQEAGQLRGDVDPDVAAHRVVALMDGLQVQWLYRRDAVDMAGELRDAIDGLLRDPLPGR</sequence>
<dbReference type="Proteomes" id="UP001157091">
    <property type="component" value="Unassembled WGS sequence"/>
</dbReference>
<dbReference type="SUPFAM" id="SSF48498">
    <property type="entry name" value="Tetracyclin repressor-like, C-terminal domain"/>
    <property type="match status" value="1"/>
</dbReference>
<evidence type="ECO:0000313" key="2">
    <source>
        <dbReference type="EMBL" id="GMA24778.1"/>
    </source>
</evidence>
<reference evidence="3" key="1">
    <citation type="journal article" date="2019" name="Int. J. Syst. Evol. Microbiol.">
        <title>The Global Catalogue of Microorganisms (GCM) 10K type strain sequencing project: providing services to taxonomists for standard genome sequencing and annotation.</title>
        <authorList>
            <consortium name="The Broad Institute Genomics Platform"/>
            <consortium name="The Broad Institute Genome Sequencing Center for Infectious Disease"/>
            <person name="Wu L."/>
            <person name="Ma J."/>
        </authorList>
    </citation>
    <scope>NUCLEOTIDE SEQUENCE [LARGE SCALE GENOMIC DNA]</scope>
    <source>
        <strain evidence="3">NBRC 106348</strain>
    </source>
</reference>
<name>A0ABQ6I1Y4_9MICO</name>
<comment type="caution">
    <text evidence="2">The sequence shown here is derived from an EMBL/GenBank/DDBJ whole genome shotgun (WGS) entry which is preliminary data.</text>
</comment>
<proteinExistence type="predicted"/>
<keyword evidence="3" id="KW-1185">Reference proteome</keyword>
<dbReference type="Pfam" id="PF13977">
    <property type="entry name" value="TetR_C_6"/>
    <property type="match status" value="1"/>
</dbReference>
<feature type="domain" description="BetI-type transcriptional repressor C-terminal" evidence="1">
    <location>
        <begin position="29"/>
        <end position="127"/>
    </location>
</feature>
<accession>A0ABQ6I1Y4</accession>
<gene>
    <name evidence="2" type="ORF">GCM10025864_25370</name>
</gene>
<protein>
    <recommendedName>
        <fullName evidence="1">BetI-type transcriptional repressor C-terminal domain-containing protein</fullName>
    </recommendedName>
</protein>
<dbReference type="EMBL" id="BSUK01000001">
    <property type="protein sequence ID" value="GMA24778.1"/>
    <property type="molecule type" value="Genomic_DNA"/>
</dbReference>
<dbReference type="Gene3D" id="1.10.357.10">
    <property type="entry name" value="Tetracycline Repressor, domain 2"/>
    <property type="match status" value="1"/>
</dbReference>